<gene>
    <name evidence="1" type="ORF">H9742_09545</name>
</gene>
<accession>A0A9D1R4W5</accession>
<sequence length="117" mass="13339">MESGYDMLFSNACFQWIPDHTLLLPRLMGKLNEGGVLAVQMPMNGDEPLFRIIDETASNPQWGLGNTCFAFNGTLTPDEYYDILSGCSSNFQIWETVYCRKVIRKSCFPLRLEEACR</sequence>
<protein>
    <recommendedName>
        <fullName evidence="3">Trans-aconitate 2-methyltransferase</fullName>
    </recommendedName>
</protein>
<comment type="caution">
    <text evidence="1">The sequence shown here is derived from an EMBL/GenBank/DDBJ whole genome shotgun (WGS) entry which is preliminary data.</text>
</comment>
<proteinExistence type="predicted"/>
<reference evidence="1" key="1">
    <citation type="journal article" date="2021" name="PeerJ">
        <title>Extensive microbial diversity within the chicken gut microbiome revealed by metagenomics and culture.</title>
        <authorList>
            <person name="Gilroy R."/>
            <person name="Ravi A."/>
            <person name="Getino M."/>
            <person name="Pursley I."/>
            <person name="Horton D.L."/>
            <person name="Alikhan N.F."/>
            <person name="Baker D."/>
            <person name="Gharbi K."/>
            <person name="Hall N."/>
            <person name="Watson M."/>
            <person name="Adriaenssens E.M."/>
            <person name="Foster-Nyarko E."/>
            <person name="Jarju S."/>
            <person name="Secka A."/>
            <person name="Antonio M."/>
            <person name="Oren A."/>
            <person name="Chaudhuri R.R."/>
            <person name="La Ragione R."/>
            <person name="Hildebrand F."/>
            <person name="Pallen M.J."/>
        </authorList>
    </citation>
    <scope>NUCLEOTIDE SEQUENCE</scope>
    <source>
        <strain evidence="1">CHK195-6426</strain>
    </source>
</reference>
<dbReference type="Gene3D" id="3.40.50.150">
    <property type="entry name" value="Vaccinia Virus protein VP39"/>
    <property type="match status" value="1"/>
</dbReference>
<dbReference type="InterPro" id="IPR029063">
    <property type="entry name" value="SAM-dependent_MTases_sf"/>
</dbReference>
<dbReference type="AlphaFoldDB" id="A0A9D1R4W5"/>
<dbReference type="SUPFAM" id="SSF53335">
    <property type="entry name" value="S-adenosyl-L-methionine-dependent methyltransferases"/>
    <property type="match status" value="1"/>
</dbReference>
<dbReference type="EMBL" id="DXGH01000051">
    <property type="protein sequence ID" value="HIW81741.1"/>
    <property type="molecule type" value="Genomic_DNA"/>
</dbReference>
<reference evidence="1" key="2">
    <citation type="submission" date="2021-04" db="EMBL/GenBank/DDBJ databases">
        <authorList>
            <person name="Gilroy R."/>
        </authorList>
    </citation>
    <scope>NUCLEOTIDE SEQUENCE</scope>
    <source>
        <strain evidence="1">CHK195-6426</strain>
    </source>
</reference>
<name>A0A9D1R4W5_9FIRM</name>
<evidence type="ECO:0000313" key="2">
    <source>
        <dbReference type="Proteomes" id="UP000824265"/>
    </source>
</evidence>
<organism evidence="1 2">
    <name type="scientific">Candidatus Acetatifactor stercoripullorum</name>
    <dbReference type="NCBI Taxonomy" id="2838414"/>
    <lineage>
        <taxon>Bacteria</taxon>
        <taxon>Bacillati</taxon>
        <taxon>Bacillota</taxon>
        <taxon>Clostridia</taxon>
        <taxon>Lachnospirales</taxon>
        <taxon>Lachnospiraceae</taxon>
        <taxon>Acetatifactor</taxon>
    </lineage>
</organism>
<evidence type="ECO:0008006" key="3">
    <source>
        <dbReference type="Google" id="ProtNLM"/>
    </source>
</evidence>
<dbReference type="Proteomes" id="UP000824265">
    <property type="component" value="Unassembled WGS sequence"/>
</dbReference>
<evidence type="ECO:0000313" key="1">
    <source>
        <dbReference type="EMBL" id="HIW81741.1"/>
    </source>
</evidence>